<dbReference type="OrthoDB" id="2662315at2"/>
<evidence type="ECO:0000256" key="1">
    <source>
        <dbReference type="SAM" id="Phobius"/>
    </source>
</evidence>
<feature type="transmembrane region" description="Helical" evidence="1">
    <location>
        <begin position="7"/>
        <end position="23"/>
    </location>
</feature>
<protein>
    <submittedName>
        <fullName evidence="3">Uncharacterized protein</fullName>
    </submittedName>
</protein>
<dbReference type="Proteomes" id="UP001527202">
    <property type="component" value="Unassembled WGS sequence"/>
</dbReference>
<evidence type="ECO:0000313" key="5">
    <source>
        <dbReference type="Proteomes" id="UP001527202"/>
    </source>
</evidence>
<evidence type="ECO:0000313" key="3">
    <source>
        <dbReference type="EMBL" id="QAV19801.1"/>
    </source>
</evidence>
<gene>
    <name evidence="2" type="ORF">M5X16_13975</name>
    <name evidence="3" type="ORF">PC41400_19925</name>
</gene>
<proteinExistence type="predicted"/>
<keyword evidence="5" id="KW-1185">Reference proteome</keyword>
<keyword evidence="1" id="KW-0472">Membrane</keyword>
<evidence type="ECO:0000313" key="2">
    <source>
        <dbReference type="EMBL" id="MCY9596883.1"/>
    </source>
</evidence>
<accession>A0A410X023</accession>
<dbReference type="AlphaFoldDB" id="A0A410X023"/>
<evidence type="ECO:0000313" key="4">
    <source>
        <dbReference type="Proteomes" id="UP000288943"/>
    </source>
</evidence>
<dbReference type="EMBL" id="CP026520">
    <property type="protein sequence ID" value="QAV19801.1"/>
    <property type="molecule type" value="Genomic_DNA"/>
</dbReference>
<dbReference type="KEGG" id="pchi:PC41400_19925"/>
<sequence length="182" mass="20342">MTTIQSIVGLFLIVFGTFISFSTGNLPAAFISLVGGFILMSLSKLVDLQQGAYLKALGVPITGDQFQLIMKYSPEYAVESADFNVYPESHKEYALIHLEGELYLSVQVFKNVMTRVENEYTFRFPGREPVSFHRTLSLYKGAELFEYGGLAFVRISALNLVGSICEDRLLLNFAVQGRETDN</sequence>
<name>A0A410X023_9BACL</name>
<keyword evidence="1" id="KW-1133">Transmembrane helix</keyword>
<reference evidence="3 4" key="1">
    <citation type="submission" date="2018-01" db="EMBL/GenBank/DDBJ databases">
        <title>The whole genome sequencing and assembly of Paenibacillus chitinolyticus KCCM 41400 strain.</title>
        <authorList>
            <person name="Kim J.-Y."/>
            <person name="Park M.-K."/>
            <person name="Lee Y.-J."/>
            <person name="Yi H."/>
            <person name="Bahn Y.-S."/>
            <person name="Kim J.F."/>
            <person name="Lee D.-W."/>
        </authorList>
    </citation>
    <scope>NUCLEOTIDE SEQUENCE [LARGE SCALE GENOMIC DNA]</scope>
    <source>
        <strain evidence="3 4">KCCM 41400</strain>
    </source>
</reference>
<organism evidence="3 4">
    <name type="scientific">Paenibacillus chitinolyticus</name>
    <dbReference type="NCBI Taxonomy" id="79263"/>
    <lineage>
        <taxon>Bacteria</taxon>
        <taxon>Bacillati</taxon>
        <taxon>Bacillota</taxon>
        <taxon>Bacilli</taxon>
        <taxon>Bacillales</taxon>
        <taxon>Paenibacillaceae</taxon>
        <taxon>Paenibacillus</taxon>
    </lineage>
</organism>
<reference evidence="2 5" key="2">
    <citation type="submission" date="2022-05" db="EMBL/GenBank/DDBJ databases">
        <title>Genome Sequencing of Bee-Associated Microbes.</title>
        <authorList>
            <person name="Dunlap C."/>
        </authorList>
    </citation>
    <scope>NUCLEOTIDE SEQUENCE [LARGE SCALE GENOMIC DNA]</scope>
    <source>
        <strain evidence="2 5">NRRL B-23120</strain>
    </source>
</reference>
<dbReference type="Proteomes" id="UP000288943">
    <property type="component" value="Chromosome"/>
</dbReference>
<dbReference type="EMBL" id="JAMDMJ010000015">
    <property type="protein sequence ID" value="MCY9596883.1"/>
    <property type="molecule type" value="Genomic_DNA"/>
</dbReference>
<keyword evidence="1" id="KW-0812">Transmembrane</keyword>
<dbReference type="RefSeq" id="WP_042227147.1">
    <property type="nucleotide sequence ID" value="NZ_CP026520.1"/>
</dbReference>
<dbReference type="GeneID" id="95377066"/>